<protein>
    <submittedName>
        <fullName evidence="1">Uncharacterized protein</fullName>
    </submittedName>
</protein>
<dbReference type="OrthoDB" id="3526561at2759"/>
<name>A0A8K0VT26_9PLEO</name>
<dbReference type="AlphaFoldDB" id="A0A8K0VT26"/>
<accession>A0A8K0VT26</accession>
<gene>
    <name evidence="1" type="ORF">FB567DRAFT_217712</name>
</gene>
<sequence>MPTTSSTETGSRMDLAARAIDLTNTLLRASRESNPNNLLLEVVYWLGREKVNADQLQDFMGKASGLTFPNRTGQMYLDEVGKRGEAKLTAHLSLRQSGSLGRLLVADPRLCWVPSTVACLYQCHSDVEFVAEAICECILQDSNTHKTVVANSFRPNYLERLQLKTVVEKIVSSVWFCVVNSGHQLPPLPSELTSICPSGHFLDKQQFGKILRALQSDYPKFIVRSRFLFLNLVIWLHYHFNGVLQVTVSSKIVYKKTLGDSRQEIDLNVQEFCSQPCSLLSTASTYELLTEVAGDYTCLLHQKTDYPNTRDAFPVSGARQPLYQIQSSLHINPNFNVRTKSFQIVIRTVAQDMMQWLLNISLVEKLDKVRSLSEVGFWAKFDPVDAGQRSYKVADILKCHPTMFNMPWGERRPNPTVFSRNTGEQYGEETRLFDIDAYFGSKALPQESKTLGIEDVIRYFPILQDMLDKDISPNCKCFACSQTHKGPTGFKKGCLCTMAVIEVLILVGHGIADAFGCPDQSGTTDNELLVDLMKKLLVELCRDEMVCWNTWFSVAARVYLGFPTIPKRDPNDGGTIGAIQHGNIVAIASWIDLDVDVNVRGCFGMICGNGRLAVRTATDDPQAFAKSVQDEYAVIYIGGTEQTTSYNERFPKASIPPGASVDLVMDQTDVSTSMVLVPIRDQEFSLMLIISTSEHRRIVDYSKAVEARRWLSVPACDHGSDQTGSLTFDIPSQMMDFNDIVGRWNADARIPEVKSTILHCSDALDSPLKRNIALALSPHGRCVVKDCSICLSTQVQKLSSKRTSKVGLYVIRCSLNERALVRRS</sequence>
<dbReference type="EMBL" id="JAGMVJ010000027">
    <property type="protein sequence ID" value="KAH7070299.1"/>
    <property type="molecule type" value="Genomic_DNA"/>
</dbReference>
<organism evidence="1 2">
    <name type="scientific">Paraphoma chrysanthemicola</name>
    <dbReference type="NCBI Taxonomy" id="798071"/>
    <lineage>
        <taxon>Eukaryota</taxon>
        <taxon>Fungi</taxon>
        <taxon>Dikarya</taxon>
        <taxon>Ascomycota</taxon>
        <taxon>Pezizomycotina</taxon>
        <taxon>Dothideomycetes</taxon>
        <taxon>Pleosporomycetidae</taxon>
        <taxon>Pleosporales</taxon>
        <taxon>Pleosporineae</taxon>
        <taxon>Phaeosphaeriaceae</taxon>
        <taxon>Paraphoma</taxon>
    </lineage>
</organism>
<evidence type="ECO:0000313" key="2">
    <source>
        <dbReference type="Proteomes" id="UP000813461"/>
    </source>
</evidence>
<keyword evidence="2" id="KW-1185">Reference proteome</keyword>
<evidence type="ECO:0000313" key="1">
    <source>
        <dbReference type="EMBL" id="KAH7070299.1"/>
    </source>
</evidence>
<dbReference type="Proteomes" id="UP000813461">
    <property type="component" value="Unassembled WGS sequence"/>
</dbReference>
<reference evidence="1" key="1">
    <citation type="journal article" date="2021" name="Nat. Commun.">
        <title>Genetic determinants of endophytism in the Arabidopsis root mycobiome.</title>
        <authorList>
            <person name="Mesny F."/>
            <person name="Miyauchi S."/>
            <person name="Thiergart T."/>
            <person name="Pickel B."/>
            <person name="Atanasova L."/>
            <person name="Karlsson M."/>
            <person name="Huettel B."/>
            <person name="Barry K.W."/>
            <person name="Haridas S."/>
            <person name="Chen C."/>
            <person name="Bauer D."/>
            <person name="Andreopoulos W."/>
            <person name="Pangilinan J."/>
            <person name="LaButti K."/>
            <person name="Riley R."/>
            <person name="Lipzen A."/>
            <person name="Clum A."/>
            <person name="Drula E."/>
            <person name="Henrissat B."/>
            <person name="Kohler A."/>
            <person name="Grigoriev I.V."/>
            <person name="Martin F.M."/>
            <person name="Hacquard S."/>
        </authorList>
    </citation>
    <scope>NUCLEOTIDE SEQUENCE</scope>
    <source>
        <strain evidence="1">MPI-SDFR-AT-0120</strain>
    </source>
</reference>
<comment type="caution">
    <text evidence="1">The sequence shown here is derived from an EMBL/GenBank/DDBJ whole genome shotgun (WGS) entry which is preliminary data.</text>
</comment>
<proteinExistence type="predicted"/>